<dbReference type="Gene3D" id="3.90.25.10">
    <property type="entry name" value="UDP-galactose 4-epimerase, domain 1"/>
    <property type="match status" value="1"/>
</dbReference>
<proteinExistence type="inferred from homology"/>
<keyword evidence="2" id="KW-0521">NADP</keyword>
<evidence type="ECO:0000259" key="3">
    <source>
        <dbReference type="Pfam" id="PF05368"/>
    </source>
</evidence>
<evidence type="ECO:0000313" key="4">
    <source>
        <dbReference type="EMBL" id="KAL2784485.1"/>
    </source>
</evidence>
<name>A0ABR4FMM4_9EURO</name>
<evidence type="ECO:0000256" key="2">
    <source>
        <dbReference type="ARBA" id="ARBA00022857"/>
    </source>
</evidence>
<comment type="similarity">
    <text evidence="1">Belongs to the NmrA-type oxidoreductase family.</text>
</comment>
<reference evidence="4 5" key="1">
    <citation type="submission" date="2024-07" db="EMBL/GenBank/DDBJ databases">
        <title>Section-level genome sequencing and comparative genomics of Aspergillus sections Usti and Cavernicolus.</title>
        <authorList>
            <consortium name="Lawrence Berkeley National Laboratory"/>
            <person name="Nybo J.L."/>
            <person name="Vesth T.C."/>
            <person name="Theobald S."/>
            <person name="Frisvad J.C."/>
            <person name="Larsen T.O."/>
            <person name="Kjaerboelling I."/>
            <person name="Rothschild-Mancinelli K."/>
            <person name="Lyhne E.K."/>
            <person name="Kogle M.E."/>
            <person name="Barry K."/>
            <person name="Clum A."/>
            <person name="Na H."/>
            <person name="Ledsgaard L."/>
            <person name="Lin J."/>
            <person name="Lipzen A."/>
            <person name="Kuo A."/>
            <person name="Riley R."/>
            <person name="Mondo S."/>
            <person name="Labutti K."/>
            <person name="Haridas S."/>
            <person name="Pangalinan J."/>
            <person name="Salamov A.A."/>
            <person name="Simmons B.A."/>
            <person name="Magnuson J.K."/>
            <person name="Chen J."/>
            <person name="Drula E."/>
            <person name="Henrissat B."/>
            <person name="Wiebenga A."/>
            <person name="Lubbers R.J."/>
            <person name="Gomes A.C."/>
            <person name="Makela M.R."/>
            <person name="Stajich J."/>
            <person name="Grigoriev I.V."/>
            <person name="Mortensen U.H."/>
            <person name="De Vries R.P."/>
            <person name="Baker S.E."/>
            <person name="Andersen M.R."/>
        </authorList>
    </citation>
    <scope>NUCLEOTIDE SEQUENCE [LARGE SCALE GENOMIC DNA]</scope>
    <source>
        <strain evidence="4 5">CBS 209.92</strain>
    </source>
</reference>
<accession>A0ABR4FMM4</accession>
<dbReference type="InterPro" id="IPR036291">
    <property type="entry name" value="NAD(P)-bd_dom_sf"/>
</dbReference>
<dbReference type="InterPro" id="IPR051164">
    <property type="entry name" value="NmrA-like_oxidored"/>
</dbReference>
<dbReference type="PANTHER" id="PTHR42748">
    <property type="entry name" value="NITROGEN METABOLITE REPRESSION PROTEIN NMRA FAMILY MEMBER"/>
    <property type="match status" value="1"/>
</dbReference>
<dbReference type="PANTHER" id="PTHR42748:SF28">
    <property type="entry name" value="NMRA-LIKE DOMAIN-CONTAINING PROTEIN"/>
    <property type="match status" value="1"/>
</dbReference>
<evidence type="ECO:0000256" key="1">
    <source>
        <dbReference type="ARBA" id="ARBA00006328"/>
    </source>
</evidence>
<evidence type="ECO:0000313" key="5">
    <source>
        <dbReference type="Proteomes" id="UP001610563"/>
    </source>
</evidence>
<dbReference type="Pfam" id="PF05368">
    <property type="entry name" value="NmrA"/>
    <property type="match status" value="1"/>
</dbReference>
<dbReference type="CDD" id="cd05251">
    <property type="entry name" value="NmrA_like_SDR_a"/>
    <property type="match status" value="1"/>
</dbReference>
<dbReference type="SUPFAM" id="SSF51735">
    <property type="entry name" value="NAD(P)-binding Rossmann-fold domains"/>
    <property type="match status" value="1"/>
</dbReference>
<sequence>MSKLVVVIGATGTQGGSVVDALLADPSNYRVRGITRNPNSDNAKALAAKGAEIVTADLNNESSLVAAFAGAHVIFAVTDFFEPAMKLGIEEGKKVEFAQATNMINAAKQVPTLEQYIWSTLPNANALSQGKYSVPFFDNKSAVDDYIRREEPEFLEKTTFLYISFFSTNVFYPVFLPIHVKSAGKYIQTLPASPDTPISSLGNARHNVGVFVRGLIKNRPAGGSYVFGNVEDTTLQEYLATWGKATGISAAEGSTEVVQISLDKYKALWPGYGDLMGEMIAFWGDLRERSWETPLGTRAVKVQEFLGEEDTKEVVGTFEAFAGAKEDFRNAL</sequence>
<comment type="caution">
    <text evidence="4">The sequence shown here is derived from an EMBL/GenBank/DDBJ whole genome shotgun (WGS) entry which is preliminary data.</text>
</comment>
<keyword evidence="5" id="KW-1185">Reference proteome</keyword>
<feature type="domain" description="NmrA-like" evidence="3">
    <location>
        <begin position="1"/>
        <end position="251"/>
    </location>
</feature>
<dbReference type="EMBL" id="JBFTWV010000178">
    <property type="protein sequence ID" value="KAL2784485.1"/>
    <property type="molecule type" value="Genomic_DNA"/>
</dbReference>
<organism evidence="4 5">
    <name type="scientific">Aspergillus keveii</name>
    <dbReference type="NCBI Taxonomy" id="714993"/>
    <lineage>
        <taxon>Eukaryota</taxon>
        <taxon>Fungi</taxon>
        <taxon>Dikarya</taxon>
        <taxon>Ascomycota</taxon>
        <taxon>Pezizomycotina</taxon>
        <taxon>Eurotiomycetes</taxon>
        <taxon>Eurotiomycetidae</taxon>
        <taxon>Eurotiales</taxon>
        <taxon>Aspergillaceae</taxon>
        <taxon>Aspergillus</taxon>
        <taxon>Aspergillus subgen. Nidulantes</taxon>
    </lineage>
</organism>
<dbReference type="Proteomes" id="UP001610563">
    <property type="component" value="Unassembled WGS sequence"/>
</dbReference>
<dbReference type="Gene3D" id="3.40.50.720">
    <property type="entry name" value="NAD(P)-binding Rossmann-like Domain"/>
    <property type="match status" value="1"/>
</dbReference>
<gene>
    <name evidence="4" type="ORF">BJX66DRAFT_316586</name>
</gene>
<protein>
    <recommendedName>
        <fullName evidence="3">NmrA-like domain-containing protein</fullName>
    </recommendedName>
</protein>
<dbReference type="InterPro" id="IPR008030">
    <property type="entry name" value="NmrA-like"/>
</dbReference>